<name>A0ABD3NL90_9STRA</name>
<dbReference type="InterPro" id="IPR050155">
    <property type="entry name" value="HAD-like_hydrolase_sf"/>
</dbReference>
<dbReference type="SUPFAM" id="SSF56784">
    <property type="entry name" value="HAD-like"/>
    <property type="match status" value="1"/>
</dbReference>
<evidence type="ECO:0000313" key="2">
    <source>
        <dbReference type="Proteomes" id="UP001530315"/>
    </source>
</evidence>
<dbReference type="Gene3D" id="3.40.50.1000">
    <property type="entry name" value="HAD superfamily/HAD-like"/>
    <property type="match status" value="1"/>
</dbReference>
<accession>A0ABD3NL90</accession>
<proteinExistence type="predicted"/>
<dbReference type="InterPro" id="IPR023214">
    <property type="entry name" value="HAD_sf"/>
</dbReference>
<protein>
    <recommendedName>
        <fullName evidence="3">Phosphoglycolate phosphatase</fullName>
    </recommendedName>
</protein>
<sequence>MRSSINFLTYHRKLFWFPSSMITMDSFDFTSVARYDDENRTFLPKMIVFDKDGTLGDCTPALRMWCSKMTAAVQRKCIDIGISTAHAEHIISKFHESIGWDVVVDDVVPSAPLSAGTWDEIVDVSAASLHASGLTIQHQEVLGWHQDLGDIHAEDLPLIKSLPRFLQFFRHHGIIISICTSDDRASTKTCLQNWEITHLVDYSICGDEVGKECKPSPEPLFELCRRAGVSPSECLVVGDTSSDTQMGVRAGAGFVVGVLTGSGTKEQLFSTGADIVLPSIGFLKGLLPLSTEPFIRYGSIADVMDIDEFDSTDEHIFKAKNELMYPRF</sequence>
<evidence type="ECO:0008006" key="3">
    <source>
        <dbReference type="Google" id="ProtNLM"/>
    </source>
</evidence>
<dbReference type="SFLD" id="SFLDG01129">
    <property type="entry name" value="C1.5:_HAD__Beta-PGM__Phosphata"/>
    <property type="match status" value="1"/>
</dbReference>
<dbReference type="GO" id="GO:0003824">
    <property type="term" value="F:catalytic activity"/>
    <property type="evidence" value="ECO:0007669"/>
    <property type="project" value="UniProtKB-ARBA"/>
</dbReference>
<reference evidence="1 2" key="1">
    <citation type="submission" date="2024-10" db="EMBL/GenBank/DDBJ databases">
        <title>Updated reference genomes for cyclostephanoid diatoms.</title>
        <authorList>
            <person name="Roberts W.R."/>
            <person name="Alverson A.J."/>
        </authorList>
    </citation>
    <scope>NUCLEOTIDE SEQUENCE [LARGE SCALE GENOMIC DNA]</scope>
    <source>
        <strain evidence="1 2">AJA276-08</strain>
    </source>
</reference>
<dbReference type="SFLD" id="SFLDS00003">
    <property type="entry name" value="Haloacid_Dehalogenase"/>
    <property type="match status" value="1"/>
</dbReference>
<dbReference type="InterPro" id="IPR036412">
    <property type="entry name" value="HAD-like_sf"/>
</dbReference>
<keyword evidence="2" id="KW-1185">Reference proteome</keyword>
<dbReference type="Pfam" id="PF00702">
    <property type="entry name" value="Hydrolase"/>
    <property type="match status" value="1"/>
</dbReference>
<gene>
    <name evidence="1" type="ORF">ACHAW5_002597</name>
</gene>
<dbReference type="PANTHER" id="PTHR43434">
    <property type="entry name" value="PHOSPHOGLYCOLATE PHOSPHATASE"/>
    <property type="match status" value="1"/>
</dbReference>
<dbReference type="PANTHER" id="PTHR43434:SF22">
    <property type="entry name" value="PHOSPHOGLYCOLATE PHOSPHATASE"/>
    <property type="match status" value="1"/>
</dbReference>
<evidence type="ECO:0000313" key="1">
    <source>
        <dbReference type="EMBL" id="KAL3776288.1"/>
    </source>
</evidence>
<comment type="caution">
    <text evidence="1">The sequence shown here is derived from an EMBL/GenBank/DDBJ whole genome shotgun (WGS) entry which is preliminary data.</text>
</comment>
<dbReference type="AlphaFoldDB" id="A0ABD3NL90"/>
<dbReference type="Proteomes" id="UP001530315">
    <property type="component" value="Unassembled WGS sequence"/>
</dbReference>
<organism evidence="1 2">
    <name type="scientific">Stephanodiscus triporus</name>
    <dbReference type="NCBI Taxonomy" id="2934178"/>
    <lineage>
        <taxon>Eukaryota</taxon>
        <taxon>Sar</taxon>
        <taxon>Stramenopiles</taxon>
        <taxon>Ochrophyta</taxon>
        <taxon>Bacillariophyta</taxon>
        <taxon>Coscinodiscophyceae</taxon>
        <taxon>Thalassiosirophycidae</taxon>
        <taxon>Stephanodiscales</taxon>
        <taxon>Stephanodiscaceae</taxon>
        <taxon>Stephanodiscus</taxon>
    </lineage>
</organism>
<dbReference type="EMBL" id="JALLAZ020001361">
    <property type="protein sequence ID" value="KAL3776288.1"/>
    <property type="molecule type" value="Genomic_DNA"/>
</dbReference>